<dbReference type="AlphaFoldDB" id="A0A1Q9B2R6"/>
<sequence length="97" mass="11065">MGQTPEERLIKVSVDFGQARSARSTRQLSIYGNRTRFSRQIADFCDDAVRIDGVGSLMTDVSIHALKSQHKIVLSIQRKLFRQMLSAQQKICREIAR</sequence>
<comment type="caution">
    <text evidence="1">The sequence shown here is derived from an EMBL/GenBank/DDBJ whole genome shotgun (WGS) entry which is preliminary data.</text>
</comment>
<proteinExistence type="predicted"/>
<organism evidence="1 2">
    <name type="scientific">Xaviernesmea oryzae</name>
    <dbReference type="NCBI Taxonomy" id="464029"/>
    <lineage>
        <taxon>Bacteria</taxon>
        <taxon>Pseudomonadati</taxon>
        <taxon>Pseudomonadota</taxon>
        <taxon>Alphaproteobacteria</taxon>
        <taxon>Hyphomicrobiales</taxon>
        <taxon>Rhizobiaceae</taxon>
        <taxon>Rhizobium/Agrobacterium group</taxon>
        <taxon>Xaviernesmea</taxon>
    </lineage>
</organism>
<evidence type="ECO:0000313" key="1">
    <source>
        <dbReference type="EMBL" id="OLP62298.1"/>
    </source>
</evidence>
<reference evidence="1 2" key="1">
    <citation type="submission" date="2016-09" db="EMBL/GenBank/DDBJ databases">
        <title>Rhizobium sp. nov., a novel species isolated from the rice rhizosphere.</title>
        <authorList>
            <person name="Zhao J."/>
            <person name="Zhang X."/>
        </authorList>
    </citation>
    <scope>NUCLEOTIDE SEQUENCE [LARGE SCALE GENOMIC DNA]</scope>
    <source>
        <strain evidence="1 2">1.7048</strain>
    </source>
</reference>
<dbReference type="RefSeq" id="WP_075625598.1">
    <property type="nucleotide sequence ID" value="NZ_FOAM01000016.1"/>
</dbReference>
<evidence type="ECO:0000313" key="2">
    <source>
        <dbReference type="Proteomes" id="UP000186364"/>
    </source>
</evidence>
<dbReference type="EMBL" id="MKIP01000026">
    <property type="protein sequence ID" value="OLP62298.1"/>
    <property type="molecule type" value="Genomic_DNA"/>
</dbReference>
<accession>A0A1Q9B2R6</accession>
<gene>
    <name evidence="1" type="ORF">BJF93_23325</name>
</gene>
<keyword evidence="2" id="KW-1185">Reference proteome</keyword>
<name>A0A1Q9B2R6_9HYPH</name>
<dbReference type="Proteomes" id="UP000186364">
    <property type="component" value="Unassembled WGS sequence"/>
</dbReference>
<protein>
    <submittedName>
        <fullName evidence="1">Uncharacterized protein</fullName>
    </submittedName>
</protein>